<name>A0AAP0LZY2_9ROSI</name>
<protein>
    <submittedName>
        <fullName evidence="2">Uncharacterized protein</fullName>
    </submittedName>
</protein>
<comment type="caution">
    <text evidence="2">The sequence shown here is derived from an EMBL/GenBank/DDBJ whole genome shotgun (WGS) entry which is preliminary data.</text>
</comment>
<dbReference type="Proteomes" id="UP001428341">
    <property type="component" value="Unassembled WGS sequence"/>
</dbReference>
<sequence>MVKPEFSFDGGIRRQQTLLTQLAICDNYETEGLFCHYWLNEITGVHEHGSEIFEPLQPKTTAGQSTKAVGFQVDPDH</sequence>
<proteinExistence type="predicted"/>
<accession>A0AAP0LZY2</accession>
<keyword evidence="3" id="KW-1185">Reference proteome</keyword>
<evidence type="ECO:0000256" key="1">
    <source>
        <dbReference type="SAM" id="MobiDB-lite"/>
    </source>
</evidence>
<reference evidence="2 3" key="1">
    <citation type="submission" date="2024-05" db="EMBL/GenBank/DDBJ databases">
        <title>Haplotype-resolved chromosome-level genome assembly of Huyou (Citrus changshanensis).</title>
        <authorList>
            <person name="Miao C."/>
            <person name="Chen W."/>
            <person name="Wu Y."/>
            <person name="Wang L."/>
            <person name="Zhao S."/>
            <person name="Grierson D."/>
            <person name="Xu C."/>
            <person name="Chen K."/>
        </authorList>
    </citation>
    <scope>NUCLEOTIDE SEQUENCE [LARGE SCALE GENOMIC DNA]</scope>
    <source>
        <strain evidence="2">01-14</strain>
        <tissue evidence="2">Leaf</tissue>
    </source>
</reference>
<gene>
    <name evidence="2" type="ORF">WN944_004199</name>
</gene>
<dbReference type="AlphaFoldDB" id="A0AAP0LZY2"/>
<feature type="region of interest" description="Disordered" evidence="1">
    <location>
        <begin position="57"/>
        <end position="77"/>
    </location>
</feature>
<organism evidence="2 3">
    <name type="scientific">Citrus x changshan-huyou</name>
    <dbReference type="NCBI Taxonomy" id="2935761"/>
    <lineage>
        <taxon>Eukaryota</taxon>
        <taxon>Viridiplantae</taxon>
        <taxon>Streptophyta</taxon>
        <taxon>Embryophyta</taxon>
        <taxon>Tracheophyta</taxon>
        <taxon>Spermatophyta</taxon>
        <taxon>Magnoliopsida</taxon>
        <taxon>eudicotyledons</taxon>
        <taxon>Gunneridae</taxon>
        <taxon>Pentapetalae</taxon>
        <taxon>rosids</taxon>
        <taxon>malvids</taxon>
        <taxon>Sapindales</taxon>
        <taxon>Rutaceae</taxon>
        <taxon>Aurantioideae</taxon>
        <taxon>Citrus</taxon>
    </lineage>
</organism>
<feature type="compositionally biased region" description="Polar residues" evidence="1">
    <location>
        <begin position="58"/>
        <end position="67"/>
    </location>
</feature>
<dbReference type="EMBL" id="JBCGBO010000006">
    <property type="protein sequence ID" value="KAK9193502.1"/>
    <property type="molecule type" value="Genomic_DNA"/>
</dbReference>
<evidence type="ECO:0000313" key="3">
    <source>
        <dbReference type="Proteomes" id="UP001428341"/>
    </source>
</evidence>
<evidence type="ECO:0000313" key="2">
    <source>
        <dbReference type="EMBL" id="KAK9193502.1"/>
    </source>
</evidence>